<dbReference type="EMBL" id="PVLQ01000012">
    <property type="protein sequence ID" value="PRD66396.1"/>
    <property type="molecule type" value="Genomic_DNA"/>
</dbReference>
<feature type="transmembrane region" description="Helical" evidence="1">
    <location>
        <begin position="42"/>
        <end position="61"/>
    </location>
</feature>
<dbReference type="OrthoDB" id="8907787at2"/>
<evidence type="ECO:0000313" key="3">
    <source>
        <dbReference type="EMBL" id="PRD66396.1"/>
    </source>
</evidence>
<keyword evidence="4" id="KW-1185">Reference proteome</keyword>
<feature type="transmembrane region" description="Helical" evidence="1">
    <location>
        <begin position="88"/>
        <end position="115"/>
    </location>
</feature>
<dbReference type="Pfam" id="PF07331">
    <property type="entry name" value="TctB"/>
    <property type="match status" value="1"/>
</dbReference>
<dbReference type="RefSeq" id="WP_105747237.1">
    <property type="nucleotide sequence ID" value="NZ_PVLQ01000012.1"/>
</dbReference>
<feature type="domain" description="DUF1468" evidence="2">
    <location>
        <begin position="14"/>
        <end position="154"/>
    </location>
</feature>
<keyword evidence="1" id="KW-0472">Membrane</keyword>
<organism evidence="3 4">
    <name type="scientific">Malikia granosa</name>
    <dbReference type="NCBI Taxonomy" id="263067"/>
    <lineage>
        <taxon>Bacteria</taxon>
        <taxon>Pseudomonadati</taxon>
        <taxon>Pseudomonadota</taxon>
        <taxon>Betaproteobacteria</taxon>
        <taxon>Burkholderiales</taxon>
        <taxon>Comamonadaceae</taxon>
        <taxon>Malikia</taxon>
    </lineage>
</organism>
<dbReference type="AlphaFoldDB" id="A0A2S9K7G1"/>
<keyword evidence="1" id="KW-0812">Transmembrane</keyword>
<protein>
    <submittedName>
        <fullName evidence="3">Tripartite tricarboxylate transporter TctB family protein</fullName>
    </submittedName>
</protein>
<proteinExistence type="predicted"/>
<reference evidence="3 4" key="1">
    <citation type="submission" date="2018-03" db="EMBL/GenBank/DDBJ databases">
        <title>Comparative genomics illustrates the genes involved in a hyperalkaliphilic mechanisms of Serpentinomonas isolated from highly-alkaline calcium-rich serpentinized springs.</title>
        <authorList>
            <person name="Suzuki S."/>
            <person name="Ishii S."/>
            <person name="Walworth N."/>
            <person name="Bird L."/>
            <person name="Kuenen J.G."/>
            <person name="Nealson K.H."/>
        </authorList>
    </citation>
    <scope>NUCLEOTIDE SEQUENCE [LARGE SCALE GENOMIC DNA]</scope>
    <source>
        <strain evidence="3 4">P1</strain>
    </source>
</reference>
<evidence type="ECO:0000256" key="1">
    <source>
        <dbReference type="SAM" id="Phobius"/>
    </source>
</evidence>
<dbReference type="InterPro" id="IPR009936">
    <property type="entry name" value="DUF1468"/>
</dbReference>
<evidence type="ECO:0000259" key="2">
    <source>
        <dbReference type="Pfam" id="PF07331"/>
    </source>
</evidence>
<name>A0A2S9K7G1_9BURK</name>
<feature type="transmembrane region" description="Helical" evidence="1">
    <location>
        <begin position="12"/>
        <end position="30"/>
    </location>
</feature>
<accession>A0A2S9K7G1</accession>
<sequence length="168" mass="18298">MHTSHPRLPGELTFMALAVAFSAFMLWAAYNISHFESISSPGAFPMLCAALLLVTGLMSLAKTARARLELEGDTFFQHFVRKLAPLQLVLFTLLIVAYALTLEIVGFLLGSYLFLLLSMQVLGSQRFGLNLLVSAVVLAAIFVVFQTAFSVVLPAGSLVGPYLPEFLK</sequence>
<comment type="caution">
    <text evidence="3">The sequence shown here is derived from an EMBL/GenBank/DDBJ whole genome shotgun (WGS) entry which is preliminary data.</text>
</comment>
<dbReference type="Proteomes" id="UP000238589">
    <property type="component" value="Unassembled WGS sequence"/>
</dbReference>
<evidence type="ECO:0000313" key="4">
    <source>
        <dbReference type="Proteomes" id="UP000238589"/>
    </source>
</evidence>
<gene>
    <name evidence="3" type="ORF">C6P64_03620</name>
</gene>
<feature type="transmembrane region" description="Helical" evidence="1">
    <location>
        <begin position="127"/>
        <end position="153"/>
    </location>
</feature>
<keyword evidence="1" id="KW-1133">Transmembrane helix</keyword>